<feature type="region of interest" description="Disordered" evidence="4">
    <location>
        <begin position="327"/>
        <end position="347"/>
    </location>
</feature>
<dbReference type="PROSITE" id="PS01124">
    <property type="entry name" value="HTH_ARAC_FAMILY_2"/>
    <property type="match status" value="1"/>
</dbReference>
<dbReference type="GO" id="GO:0000976">
    <property type="term" value="F:transcription cis-regulatory region binding"/>
    <property type="evidence" value="ECO:0007669"/>
    <property type="project" value="TreeGrafter"/>
</dbReference>
<keyword evidence="1" id="KW-0805">Transcription regulation</keyword>
<dbReference type="EMBL" id="CP049109">
    <property type="protein sequence ID" value="QIG80817.1"/>
    <property type="molecule type" value="Genomic_DNA"/>
</dbReference>
<dbReference type="AlphaFoldDB" id="A0A6G6Y7P4"/>
<keyword evidence="3" id="KW-0804">Transcription</keyword>
<feature type="domain" description="HTH araC/xylS-type" evidence="5">
    <location>
        <begin position="232"/>
        <end position="330"/>
    </location>
</feature>
<dbReference type="InterPro" id="IPR009057">
    <property type="entry name" value="Homeodomain-like_sf"/>
</dbReference>
<dbReference type="PANTHER" id="PTHR47894">
    <property type="entry name" value="HTH-TYPE TRANSCRIPTIONAL REGULATOR GADX"/>
    <property type="match status" value="1"/>
</dbReference>
<evidence type="ECO:0000256" key="3">
    <source>
        <dbReference type="ARBA" id="ARBA00023163"/>
    </source>
</evidence>
<keyword evidence="7" id="KW-1185">Reference proteome</keyword>
<dbReference type="PRINTS" id="PR00032">
    <property type="entry name" value="HTHARAC"/>
</dbReference>
<dbReference type="InterPro" id="IPR018060">
    <property type="entry name" value="HTH_AraC"/>
</dbReference>
<keyword evidence="2" id="KW-0238">DNA-binding</keyword>
<dbReference type="InterPro" id="IPR020449">
    <property type="entry name" value="Tscrpt_reg_AraC-type_HTH"/>
</dbReference>
<dbReference type="RefSeq" id="WP_165327825.1">
    <property type="nucleotide sequence ID" value="NZ_CP049109.1"/>
</dbReference>
<gene>
    <name evidence="6" type="ORF">G5C33_14150</name>
</gene>
<dbReference type="GO" id="GO:0005829">
    <property type="term" value="C:cytosol"/>
    <property type="evidence" value="ECO:0007669"/>
    <property type="project" value="TreeGrafter"/>
</dbReference>
<evidence type="ECO:0000256" key="4">
    <source>
        <dbReference type="SAM" id="MobiDB-lite"/>
    </source>
</evidence>
<dbReference type="PANTHER" id="PTHR47894:SF4">
    <property type="entry name" value="HTH-TYPE TRANSCRIPTIONAL REGULATOR GADX"/>
    <property type="match status" value="1"/>
</dbReference>
<dbReference type="GO" id="GO:0003700">
    <property type="term" value="F:DNA-binding transcription factor activity"/>
    <property type="evidence" value="ECO:0007669"/>
    <property type="project" value="InterPro"/>
</dbReference>
<dbReference type="KEGG" id="spzr:G5C33_14150"/>
<dbReference type="Gene3D" id="1.10.10.60">
    <property type="entry name" value="Homeodomain-like"/>
    <property type="match status" value="1"/>
</dbReference>
<accession>A0A6G6Y7P4</accession>
<dbReference type="Proteomes" id="UP000501568">
    <property type="component" value="Chromosome"/>
</dbReference>
<protein>
    <submittedName>
        <fullName evidence="6">AraC family transcriptional regulator</fullName>
    </submittedName>
</protein>
<name>A0A6G6Y7P4_9SPHN</name>
<dbReference type="SMART" id="SM00342">
    <property type="entry name" value="HTH_ARAC"/>
    <property type="match status" value="1"/>
</dbReference>
<evidence type="ECO:0000259" key="5">
    <source>
        <dbReference type="PROSITE" id="PS01124"/>
    </source>
</evidence>
<proteinExistence type="predicted"/>
<evidence type="ECO:0000256" key="1">
    <source>
        <dbReference type="ARBA" id="ARBA00023015"/>
    </source>
</evidence>
<dbReference type="SUPFAM" id="SSF46689">
    <property type="entry name" value="Homeodomain-like"/>
    <property type="match status" value="1"/>
</dbReference>
<evidence type="ECO:0000313" key="7">
    <source>
        <dbReference type="Proteomes" id="UP000501568"/>
    </source>
</evidence>
<evidence type="ECO:0000313" key="6">
    <source>
        <dbReference type="EMBL" id="QIG80817.1"/>
    </source>
</evidence>
<dbReference type="InterPro" id="IPR032687">
    <property type="entry name" value="AraC-type_N"/>
</dbReference>
<reference evidence="6 7" key="1">
    <citation type="submission" date="2020-02" db="EMBL/GenBank/DDBJ databases">
        <authorList>
            <person name="Zheng R.K."/>
            <person name="Sun C.M."/>
        </authorList>
    </citation>
    <scope>NUCLEOTIDE SEQUENCE [LARGE SCALE GENOMIC DNA]</scope>
    <source>
        <strain evidence="7">zrk23</strain>
    </source>
</reference>
<evidence type="ECO:0000256" key="2">
    <source>
        <dbReference type="ARBA" id="ARBA00023125"/>
    </source>
</evidence>
<organism evidence="6 7">
    <name type="scientific">Stakelama tenebrarum</name>
    <dbReference type="NCBI Taxonomy" id="2711215"/>
    <lineage>
        <taxon>Bacteria</taxon>
        <taxon>Pseudomonadati</taxon>
        <taxon>Pseudomonadota</taxon>
        <taxon>Alphaproteobacteria</taxon>
        <taxon>Sphingomonadales</taxon>
        <taxon>Sphingomonadaceae</taxon>
        <taxon>Stakelama</taxon>
    </lineage>
</organism>
<dbReference type="Pfam" id="PF12833">
    <property type="entry name" value="HTH_18"/>
    <property type="match status" value="1"/>
</dbReference>
<sequence length="347" mass="38387">MSAVPALFVRKNIVQADESLDREALYRIAGFSGADAAQDGAVTSWECYYALLAALAEAERPEIAFHMRTSASMGCADFGAVGMAFKSAPTLRRSFERMDRHARLYNRSSTFELVQEGAQWLWVHHRTAPDCDGMYLSNEAALGTFLSLCREASGADCAPLQLRLVHRDLGTADALRTHFGCDVQFEAGIDAIVFDAAQMERPNRIGDETIWQFFTQHLAENHPEIEGDGIDQEVMLRVADALSDGVPSLERIAADLGIGSRTLQRRLSDLGKSYQSLVEEARRKLALKLIADTRYPLTEVAFLTGFAEQSSFTRAFKRWSGKTPRDYRLGRDPAATAAPQSEDRAAL</sequence>
<dbReference type="Pfam" id="PF12625">
    <property type="entry name" value="Arabinose_bd"/>
    <property type="match status" value="1"/>
</dbReference>